<sequence length="120" mass="12511">MSQVPPNYPPDYPPTGPGPYGSQPAPVYLTFPAPQPKGNSIASLVLGLSSMFFGWTFLVPIVGLVLGIVGSRKEPAGKGIAVAGIIINSIMLVGWAIVLFFMIGIFTLMFSAGVSGVQSQ</sequence>
<evidence type="ECO:0000256" key="1">
    <source>
        <dbReference type="SAM" id="MobiDB-lite"/>
    </source>
</evidence>
<dbReference type="AlphaFoldDB" id="A0A1H4KPP9"/>
<dbReference type="STRING" id="156980.SAMN04489745_0724"/>
<keyword evidence="2" id="KW-0812">Transmembrane</keyword>
<keyword evidence="2" id="KW-1133">Transmembrane helix</keyword>
<dbReference type="RefSeq" id="WP_066216138.1">
    <property type="nucleotide sequence ID" value="NZ_FNSN01000003.1"/>
</dbReference>
<feature type="compositionally biased region" description="Pro residues" evidence="1">
    <location>
        <begin position="1"/>
        <end position="17"/>
    </location>
</feature>
<feature type="domain" description="DUF4190" evidence="3">
    <location>
        <begin position="40"/>
        <end position="97"/>
    </location>
</feature>
<dbReference type="EMBL" id="FNSN01000003">
    <property type="protein sequence ID" value="SEB59902.1"/>
    <property type="molecule type" value="Genomic_DNA"/>
</dbReference>
<accession>A0A1H4KPP9</accession>
<feature type="transmembrane region" description="Helical" evidence="2">
    <location>
        <begin position="41"/>
        <end position="69"/>
    </location>
</feature>
<dbReference type="Proteomes" id="UP000182652">
    <property type="component" value="Unassembled WGS sequence"/>
</dbReference>
<keyword evidence="2" id="KW-0472">Membrane</keyword>
<reference evidence="4 5" key="1">
    <citation type="submission" date="2016-10" db="EMBL/GenBank/DDBJ databases">
        <authorList>
            <person name="de Groot N.N."/>
        </authorList>
    </citation>
    <scope>NUCLEOTIDE SEQUENCE [LARGE SCALE GENOMIC DNA]</scope>
    <source>
        <strain evidence="4 5">DSM 10495</strain>
    </source>
</reference>
<evidence type="ECO:0000313" key="5">
    <source>
        <dbReference type="Proteomes" id="UP000182652"/>
    </source>
</evidence>
<feature type="transmembrane region" description="Helical" evidence="2">
    <location>
        <begin position="81"/>
        <end position="110"/>
    </location>
</feature>
<gene>
    <name evidence="4" type="ORF">SAMN04489745_0724</name>
</gene>
<evidence type="ECO:0000313" key="4">
    <source>
        <dbReference type="EMBL" id="SEB59902.1"/>
    </source>
</evidence>
<evidence type="ECO:0000256" key="2">
    <source>
        <dbReference type="SAM" id="Phobius"/>
    </source>
</evidence>
<keyword evidence="5" id="KW-1185">Reference proteome</keyword>
<feature type="region of interest" description="Disordered" evidence="1">
    <location>
        <begin position="1"/>
        <end position="21"/>
    </location>
</feature>
<name>A0A1H4KPP9_9MICC</name>
<dbReference type="InterPro" id="IPR025241">
    <property type="entry name" value="DUF4190"/>
</dbReference>
<protein>
    <recommendedName>
        <fullName evidence="3">DUF4190 domain-containing protein</fullName>
    </recommendedName>
</protein>
<evidence type="ECO:0000259" key="3">
    <source>
        <dbReference type="Pfam" id="PF13828"/>
    </source>
</evidence>
<proteinExistence type="predicted"/>
<dbReference type="Pfam" id="PF13828">
    <property type="entry name" value="DUF4190"/>
    <property type="match status" value="1"/>
</dbReference>
<organism evidence="4 5">
    <name type="scientific">Arthrobacter woluwensis</name>
    <dbReference type="NCBI Taxonomy" id="156980"/>
    <lineage>
        <taxon>Bacteria</taxon>
        <taxon>Bacillati</taxon>
        <taxon>Actinomycetota</taxon>
        <taxon>Actinomycetes</taxon>
        <taxon>Micrococcales</taxon>
        <taxon>Micrococcaceae</taxon>
        <taxon>Arthrobacter</taxon>
    </lineage>
</organism>